<evidence type="ECO:0000256" key="1">
    <source>
        <dbReference type="ARBA" id="ARBA00006723"/>
    </source>
</evidence>
<feature type="domain" description="4-oxalocrotonate tautomerase-like" evidence="3">
    <location>
        <begin position="2"/>
        <end position="58"/>
    </location>
</feature>
<dbReference type="OrthoDB" id="8527422at2"/>
<dbReference type="PANTHER" id="PTHR35530">
    <property type="entry name" value="TAUTOMERASE-RELATED"/>
    <property type="match status" value="1"/>
</dbReference>
<sequence length="74" mass="8144">MPLLRLACAKHPTPEQRKRLIQRLTSTIVEELGVPVSSVNVLIEEVPPSHWGVGGVGLDEIFSAHDRPARNHTS</sequence>
<keyword evidence="5" id="KW-1185">Reference proteome</keyword>
<protein>
    <submittedName>
        <fullName evidence="4">4-oxalocrotonate tautomerase family protein</fullName>
    </submittedName>
</protein>
<dbReference type="InterPro" id="IPR004370">
    <property type="entry name" value="4-OT-like_dom"/>
</dbReference>
<dbReference type="EMBL" id="QYUQ01000002">
    <property type="protein sequence ID" value="RJG02622.1"/>
    <property type="molecule type" value="Genomic_DNA"/>
</dbReference>
<organism evidence="4 5">
    <name type="scientific">Noviherbaspirillum sedimenti</name>
    <dbReference type="NCBI Taxonomy" id="2320865"/>
    <lineage>
        <taxon>Bacteria</taxon>
        <taxon>Pseudomonadati</taxon>
        <taxon>Pseudomonadota</taxon>
        <taxon>Betaproteobacteria</taxon>
        <taxon>Burkholderiales</taxon>
        <taxon>Oxalobacteraceae</taxon>
        <taxon>Noviherbaspirillum</taxon>
    </lineage>
</organism>
<accession>A0A3A3G7U3</accession>
<reference evidence="5" key="1">
    <citation type="submission" date="2018-09" db="EMBL/GenBank/DDBJ databases">
        <authorList>
            <person name="Zhu H."/>
        </authorList>
    </citation>
    <scope>NUCLEOTIDE SEQUENCE [LARGE SCALE GENOMIC DNA]</scope>
    <source>
        <strain evidence="5">K1S02-23</strain>
    </source>
</reference>
<dbReference type="PANTHER" id="PTHR35530:SF1">
    <property type="entry name" value="2-HYDROXYMUCONATE TAUTOMERASE"/>
    <property type="match status" value="1"/>
</dbReference>
<gene>
    <name evidence="4" type="ORF">D3878_14430</name>
</gene>
<dbReference type="RefSeq" id="WP_119786125.1">
    <property type="nucleotide sequence ID" value="NZ_QYUQ01000002.1"/>
</dbReference>
<keyword evidence="2" id="KW-0413">Isomerase</keyword>
<evidence type="ECO:0000256" key="2">
    <source>
        <dbReference type="ARBA" id="ARBA00023235"/>
    </source>
</evidence>
<comment type="similarity">
    <text evidence="1">Belongs to the 4-oxalocrotonate tautomerase family.</text>
</comment>
<dbReference type="AlphaFoldDB" id="A0A3A3G7U3"/>
<dbReference type="Pfam" id="PF01361">
    <property type="entry name" value="Tautomerase"/>
    <property type="match status" value="1"/>
</dbReference>
<evidence type="ECO:0000259" key="3">
    <source>
        <dbReference type="Pfam" id="PF01361"/>
    </source>
</evidence>
<dbReference type="Proteomes" id="UP000266327">
    <property type="component" value="Unassembled WGS sequence"/>
</dbReference>
<proteinExistence type="inferred from homology"/>
<comment type="caution">
    <text evidence="4">The sequence shown here is derived from an EMBL/GenBank/DDBJ whole genome shotgun (WGS) entry which is preliminary data.</text>
</comment>
<evidence type="ECO:0000313" key="5">
    <source>
        <dbReference type="Proteomes" id="UP000266327"/>
    </source>
</evidence>
<dbReference type="SUPFAM" id="SSF55331">
    <property type="entry name" value="Tautomerase/MIF"/>
    <property type="match status" value="1"/>
</dbReference>
<name>A0A3A3G7U3_9BURK</name>
<dbReference type="InterPro" id="IPR014347">
    <property type="entry name" value="Tautomerase/MIF_sf"/>
</dbReference>
<evidence type="ECO:0000313" key="4">
    <source>
        <dbReference type="EMBL" id="RJG02622.1"/>
    </source>
</evidence>
<dbReference type="Gene3D" id="3.30.429.10">
    <property type="entry name" value="Macrophage Migration Inhibitory Factor"/>
    <property type="match status" value="1"/>
</dbReference>
<dbReference type="GO" id="GO:0016853">
    <property type="term" value="F:isomerase activity"/>
    <property type="evidence" value="ECO:0007669"/>
    <property type="project" value="UniProtKB-KW"/>
</dbReference>